<comment type="caution">
    <text evidence="2">The sequence shown here is derived from an EMBL/GenBank/DDBJ whole genome shotgun (WGS) entry which is preliminary data.</text>
</comment>
<dbReference type="Pfam" id="PF09697">
    <property type="entry name" value="Porph_ging"/>
    <property type="match status" value="1"/>
</dbReference>
<evidence type="ECO:0000313" key="3">
    <source>
        <dbReference type="Proteomes" id="UP000451233"/>
    </source>
</evidence>
<evidence type="ECO:0000256" key="1">
    <source>
        <dbReference type="SAM" id="SignalP"/>
    </source>
</evidence>
<feature type="signal peptide" evidence="1">
    <location>
        <begin position="1"/>
        <end position="21"/>
    </location>
</feature>
<dbReference type="InterPro" id="IPR005901">
    <property type="entry name" value="GLPGLI"/>
</dbReference>
<dbReference type="AlphaFoldDB" id="A0A7K1XU94"/>
<name>A0A7K1XU94_9SPHI</name>
<dbReference type="RefSeq" id="WP_160905072.1">
    <property type="nucleotide sequence ID" value="NZ_WVHS01000001.1"/>
</dbReference>
<sequence length="251" mass="27854">MKQLPIAFFFLLLCLADSLRAQHVKMITSGSIEYEKSVNVAEVMSKLVDDKAQKEKLLELYKTKPKFAVFKSSLDFSQNKTLYNSGAEAASYSLLNPAVAQNNLVYTDLETGVRTTQRDSPYGLFLVTDTVRPVKWKVTDETRTILGYPCRRANGLIMDSVYVVAFFTGDIPVSGGPESFTGLPGMILLLSLPHENMTWTATKIDAAAPPALAPPTKGKKKTQAEYRAIVETQLKIPQGTRRKIYLRGLLL</sequence>
<organism evidence="2 3">
    <name type="scientific">Hufsiella ginkgonis</name>
    <dbReference type="NCBI Taxonomy" id="2695274"/>
    <lineage>
        <taxon>Bacteria</taxon>
        <taxon>Pseudomonadati</taxon>
        <taxon>Bacteroidota</taxon>
        <taxon>Sphingobacteriia</taxon>
        <taxon>Sphingobacteriales</taxon>
        <taxon>Sphingobacteriaceae</taxon>
        <taxon>Hufsiella</taxon>
    </lineage>
</organism>
<keyword evidence="1" id="KW-0732">Signal</keyword>
<gene>
    <name evidence="2" type="ORF">GS398_02045</name>
</gene>
<dbReference type="EMBL" id="WVHS01000001">
    <property type="protein sequence ID" value="MXV14066.1"/>
    <property type="molecule type" value="Genomic_DNA"/>
</dbReference>
<protein>
    <submittedName>
        <fullName evidence="2">GLPGLI family protein</fullName>
    </submittedName>
</protein>
<proteinExistence type="predicted"/>
<dbReference type="NCBIfam" id="TIGR01200">
    <property type="entry name" value="GLPGLI"/>
    <property type="match status" value="1"/>
</dbReference>
<accession>A0A7K1XU94</accession>
<evidence type="ECO:0000313" key="2">
    <source>
        <dbReference type="EMBL" id="MXV14066.1"/>
    </source>
</evidence>
<feature type="chain" id="PRO_5029735472" evidence="1">
    <location>
        <begin position="22"/>
        <end position="251"/>
    </location>
</feature>
<keyword evidence="3" id="KW-1185">Reference proteome</keyword>
<dbReference type="Proteomes" id="UP000451233">
    <property type="component" value="Unassembled WGS sequence"/>
</dbReference>
<reference evidence="2 3" key="1">
    <citation type="submission" date="2019-11" db="EMBL/GenBank/DDBJ databases">
        <title>Pedobacter sp. HMF7056 Genome sequencing and assembly.</title>
        <authorList>
            <person name="Kang H."/>
            <person name="Kim H."/>
            <person name="Joh K."/>
        </authorList>
    </citation>
    <scope>NUCLEOTIDE SEQUENCE [LARGE SCALE GENOMIC DNA]</scope>
    <source>
        <strain evidence="2 3">HMF7056</strain>
    </source>
</reference>